<dbReference type="NCBIfam" id="TIGR01841">
    <property type="entry name" value="phasin"/>
    <property type="match status" value="1"/>
</dbReference>
<dbReference type="EMBL" id="BSOG01000004">
    <property type="protein sequence ID" value="GLR14250.1"/>
    <property type="molecule type" value="Genomic_DNA"/>
</dbReference>
<feature type="domain" description="Phasin" evidence="1">
    <location>
        <begin position="7"/>
        <end position="102"/>
    </location>
</feature>
<evidence type="ECO:0000313" key="3">
    <source>
        <dbReference type="Proteomes" id="UP001156706"/>
    </source>
</evidence>
<dbReference type="Pfam" id="PF09361">
    <property type="entry name" value="Phasin_2"/>
    <property type="match status" value="1"/>
</dbReference>
<sequence length="178" mass="18616">MAPSPQAELTQQQLEIALKLARISIDSAERMLQLQLTAAKDALEDSAKVANKLAEVKDPQSALAVRAALTEQAMGSMLGLSRNIYELAAQTQAELAKVSEARLGNLQQEFLAGFDKLGQSAPAGSDLFSAGFKSSIAASQAAFDSLTKASRQVAEFADASIKAASTATADAVKSSSRK</sequence>
<comment type="caution">
    <text evidence="2">The sequence shown here is derived from an EMBL/GenBank/DDBJ whole genome shotgun (WGS) entry which is preliminary data.</text>
</comment>
<reference evidence="3" key="1">
    <citation type="journal article" date="2019" name="Int. J. Syst. Evol. Microbiol.">
        <title>The Global Catalogue of Microorganisms (GCM) 10K type strain sequencing project: providing services to taxonomists for standard genome sequencing and annotation.</title>
        <authorList>
            <consortium name="The Broad Institute Genomics Platform"/>
            <consortium name="The Broad Institute Genome Sequencing Center for Infectious Disease"/>
            <person name="Wu L."/>
            <person name="Ma J."/>
        </authorList>
    </citation>
    <scope>NUCLEOTIDE SEQUENCE [LARGE SCALE GENOMIC DNA]</scope>
    <source>
        <strain evidence="3">NBRC 110044</strain>
    </source>
</reference>
<name>A0ABQ5YGW2_9NEIS</name>
<evidence type="ECO:0000313" key="2">
    <source>
        <dbReference type="EMBL" id="GLR14250.1"/>
    </source>
</evidence>
<keyword evidence="3" id="KW-1185">Reference proteome</keyword>
<evidence type="ECO:0000259" key="1">
    <source>
        <dbReference type="Pfam" id="PF09361"/>
    </source>
</evidence>
<accession>A0ABQ5YGW2</accession>
<gene>
    <name evidence="2" type="ORF">GCM10007907_30400</name>
</gene>
<organism evidence="2 3">
    <name type="scientific">Chitinimonas prasina</name>
    <dbReference type="NCBI Taxonomy" id="1434937"/>
    <lineage>
        <taxon>Bacteria</taxon>
        <taxon>Pseudomonadati</taxon>
        <taxon>Pseudomonadota</taxon>
        <taxon>Betaproteobacteria</taxon>
        <taxon>Neisseriales</taxon>
        <taxon>Chitinibacteraceae</taxon>
        <taxon>Chitinimonas</taxon>
    </lineage>
</organism>
<dbReference type="RefSeq" id="WP_284197332.1">
    <property type="nucleotide sequence ID" value="NZ_BSOG01000004.1"/>
</dbReference>
<dbReference type="Proteomes" id="UP001156706">
    <property type="component" value="Unassembled WGS sequence"/>
</dbReference>
<proteinExistence type="predicted"/>
<dbReference type="InterPro" id="IPR018968">
    <property type="entry name" value="Phasin"/>
</dbReference>
<protein>
    <recommendedName>
        <fullName evidence="1">Phasin domain-containing protein</fullName>
    </recommendedName>
</protein>
<dbReference type="InterPro" id="IPR010127">
    <property type="entry name" value="Phasin_subfam-1"/>
</dbReference>